<accession>A0AAD1X742</accession>
<gene>
    <name evidence="3" type="ORF">ECRASSUSDP1_LOCUS1219</name>
</gene>
<name>A0AAD1X742_EUPCR</name>
<feature type="coiled-coil region" evidence="1">
    <location>
        <begin position="256"/>
        <end position="323"/>
    </location>
</feature>
<protein>
    <submittedName>
        <fullName evidence="3">Uncharacterized protein</fullName>
    </submittedName>
</protein>
<proteinExistence type="predicted"/>
<keyword evidence="1" id="KW-0175">Coiled coil</keyword>
<organism evidence="3 4">
    <name type="scientific">Euplotes crassus</name>
    <dbReference type="NCBI Taxonomy" id="5936"/>
    <lineage>
        <taxon>Eukaryota</taxon>
        <taxon>Sar</taxon>
        <taxon>Alveolata</taxon>
        <taxon>Ciliophora</taxon>
        <taxon>Intramacronucleata</taxon>
        <taxon>Spirotrichea</taxon>
        <taxon>Hypotrichia</taxon>
        <taxon>Euplotida</taxon>
        <taxon>Euplotidae</taxon>
        <taxon>Moneuplotes</taxon>
    </lineage>
</organism>
<reference evidence="3" key="1">
    <citation type="submission" date="2023-07" db="EMBL/GenBank/DDBJ databases">
        <authorList>
            <consortium name="AG Swart"/>
            <person name="Singh M."/>
            <person name="Singh A."/>
            <person name="Seah K."/>
            <person name="Emmerich C."/>
        </authorList>
    </citation>
    <scope>NUCLEOTIDE SEQUENCE</scope>
    <source>
        <strain evidence="3">DP1</strain>
    </source>
</reference>
<evidence type="ECO:0000313" key="3">
    <source>
        <dbReference type="EMBL" id="CAI2359925.1"/>
    </source>
</evidence>
<sequence length="550" mass="65237">MSTEDPTKVVRINDMPPVNHHNIDEVELELDSPRLLQACKNLGVLPEEIDPMQITSKGSQVSQIYTQAVGKKKIDQEIQDKLAKHIRTRLIELINKVLEERNKIKFADFLQYLKANPKKSRRRYGFVKAKNAAGFRMSVCDRSTKSSQNLIQDIAHTRRGSATFIKTARVLGTPKTSKSARIRSDVRGTLKKPSPQKARLLRSQRLIKEDQEGLKKIQKIASTFKAVDLKMKNKNKKVIESIAKENEKREQRLLNYKRIQQEIEHKRKENEEVHEERMRAYEILKKKIDIDIKENLEKQRQRYMAKKEKVMNKRKEMANKETEFRDKALKFFDVKFGISGVRRGINKESVKERARSENKRAIEHYDKFKTQSYITNEKNYFNSIEAQIKVNKKIDKIRKNKKLQSERMKQQTSKRTSKIDNNKKQEEYTRSIKVDRLLKKMKRNEQNVQTQRHLLSQEIELKQQKRKWKEKDIEITMQRQKRILQTKQDALIQKEQKYSQRVQLEAEKARLALEKNYRENVKELKERDKLMETLTNLQHLPPSQMPVLPD</sequence>
<keyword evidence="4" id="KW-1185">Reference proteome</keyword>
<comment type="caution">
    <text evidence="3">The sequence shown here is derived from an EMBL/GenBank/DDBJ whole genome shotgun (WGS) entry which is preliminary data.</text>
</comment>
<evidence type="ECO:0000256" key="1">
    <source>
        <dbReference type="SAM" id="Coils"/>
    </source>
</evidence>
<evidence type="ECO:0000313" key="4">
    <source>
        <dbReference type="Proteomes" id="UP001295684"/>
    </source>
</evidence>
<evidence type="ECO:0000256" key="2">
    <source>
        <dbReference type="SAM" id="MobiDB-lite"/>
    </source>
</evidence>
<dbReference type="Proteomes" id="UP001295684">
    <property type="component" value="Unassembled WGS sequence"/>
</dbReference>
<dbReference type="AlphaFoldDB" id="A0AAD1X742"/>
<dbReference type="EMBL" id="CAMPGE010001154">
    <property type="protein sequence ID" value="CAI2359925.1"/>
    <property type="molecule type" value="Genomic_DNA"/>
</dbReference>
<feature type="region of interest" description="Disordered" evidence="2">
    <location>
        <begin position="400"/>
        <end position="424"/>
    </location>
</feature>